<protein>
    <submittedName>
        <fullName evidence="2">Uncharacterized protein</fullName>
    </submittedName>
</protein>
<reference evidence="3" key="1">
    <citation type="submission" date="2016-01" db="EMBL/GenBank/DDBJ databases">
        <authorList>
            <person name="Mitreva M."/>
            <person name="Pepin K.H."/>
            <person name="Mihindukulasuriya K.A."/>
            <person name="Fulton R."/>
            <person name="Fronick C."/>
            <person name="O'Laughlin M."/>
            <person name="Miner T."/>
            <person name="Herter B."/>
            <person name="Rosa B.A."/>
            <person name="Cordes M."/>
            <person name="Tomlinson C."/>
            <person name="Wollam A."/>
            <person name="Palsikar V.B."/>
            <person name="Mardis E.R."/>
            <person name="Wilson R.K."/>
        </authorList>
    </citation>
    <scope>NUCLEOTIDE SEQUENCE [LARGE SCALE GENOMIC DNA]</scope>
    <source>
        <strain evidence="3">KA00274</strain>
    </source>
</reference>
<keyword evidence="3" id="KW-1185">Reference proteome</keyword>
<feature type="compositionally biased region" description="Low complexity" evidence="1">
    <location>
        <begin position="61"/>
        <end position="73"/>
    </location>
</feature>
<feature type="region of interest" description="Disordered" evidence="1">
    <location>
        <begin position="54"/>
        <end position="75"/>
    </location>
</feature>
<sequence>MAFIRNLSIRQLATLAVTFSLFITMCTGCSKRVTKATQATKTIESSKKPILTMAKSDNARTSSTENSSEESTSIKATQTLSNNAKAAALYKQVLDSAKTCKFGTHRDSEEAPGTKITFLYALVNMSDRDTPDLILVRDNHYLQALKFFTVNADYTDTVCSEKIIELGVAAAGGCRSGLLQAEKGNCLYHDWWLSGSGQGETIKLTMHPTESDPLKQEKVWSGIINQAPKLEGTAIEFLDITDTKALSDLANQEDGHYKQ</sequence>
<comment type="caution">
    <text evidence="2">The sequence shown here is derived from an EMBL/GenBank/DDBJ whole genome shotgun (WGS) entry which is preliminary data.</text>
</comment>
<dbReference type="OrthoDB" id="2594372at2"/>
<dbReference type="RefSeq" id="WP_066714874.1">
    <property type="nucleotide sequence ID" value="NZ_JARFNM010000001.1"/>
</dbReference>
<proteinExistence type="predicted"/>
<evidence type="ECO:0000256" key="1">
    <source>
        <dbReference type="SAM" id="MobiDB-lite"/>
    </source>
</evidence>
<evidence type="ECO:0000313" key="2">
    <source>
        <dbReference type="EMBL" id="KXB39254.1"/>
    </source>
</evidence>
<gene>
    <name evidence="2" type="ORF">HMPREF1872_01286</name>
</gene>
<dbReference type="EMBL" id="LSCV01000042">
    <property type="protein sequence ID" value="KXB39254.1"/>
    <property type="molecule type" value="Genomic_DNA"/>
</dbReference>
<name>A0A133Y7R5_9FIRM</name>
<accession>A0A133Y7R5</accession>
<evidence type="ECO:0000313" key="3">
    <source>
        <dbReference type="Proteomes" id="UP000070080"/>
    </source>
</evidence>
<dbReference type="Proteomes" id="UP000070080">
    <property type="component" value="Unassembled WGS sequence"/>
</dbReference>
<organism evidence="2 3">
    <name type="scientific">Amygdalobacter nucleatus</name>
    <dbReference type="NCBI Taxonomy" id="3029274"/>
    <lineage>
        <taxon>Bacteria</taxon>
        <taxon>Bacillati</taxon>
        <taxon>Bacillota</taxon>
        <taxon>Clostridia</taxon>
        <taxon>Eubacteriales</taxon>
        <taxon>Oscillospiraceae</taxon>
        <taxon>Amygdalobacter</taxon>
    </lineage>
</organism>
<dbReference type="AlphaFoldDB" id="A0A133Y7R5"/>